<dbReference type="InterPro" id="IPR052895">
    <property type="entry name" value="HetReg/Transcr_Mod"/>
</dbReference>
<feature type="domain" description="Heterokaryon incompatibility" evidence="1">
    <location>
        <begin position="19"/>
        <end position="158"/>
    </location>
</feature>
<dbReference type="PANTHER" id="PTHR24148:SF73">
    <property type="entry name" value="HET DOMAIN PROTEIN (AFU_ORTHOLOGUE AFUA_8G01020)"/>
    <property type="match status" value="1"/>
</dbReference>
<organism evidence="2 3">
    <name type="scientific">Apiospora marii</name>
    <dbReference type="NCBI Taxonomy" id="335849"/>
    <lineage>
        <taxon>Eukaryota</taxon>
        <taxon>Fungi</taxon>
        <taxon>Dikarya</taxon>
        <taxon>Ascomycota</taxon>
        <taxon>Pezizomycotina</taxon>
        <taxon>Sordariomycetes</taxon>
        <taxon>Xylariomycetidae</taxon>
        <taxon>Amphisphaeriales</taxon>
        <taxon>Apiosporaceae</taxon>
        <taxon>Apiospora</taxon>
    </lineage>
</organism>
<evidence type="ECO:0000313" key="3">
    <source>
        <dbReference type="Proteomes" id="UP001396898"/>
    </source>
</evidence>
<proteinExistence type="predicted"/>
<comment type="caution">
    <text evidence="2">The sequence shown here is derived from an EMBL/GenBank/DDBJ whole genome shotgun (WGS) entry which is preliminary data.</text>
</comment>
<dbReference type="Pfam" id="PF06985">
    <property type="entry name" value="HET"/>
    <property type="match status" value="1"/>
</dbReference>
<evidence type="ECO:0000259" key="1">
    <source>
        <dbReference type="Pfam" id="PF06985"/>
    </source>
</evidence>
<dbReference type="PANTHER" id="PTHR24148">
    <property type="entry name" value="ANKYRIN REPEAT DOMAIN-CONTAINING PROTEIN 39 HOMOLOG-RELATED"/>
    <property type="match status" value="1"/>
</dbReference>
<dbReference type="Proteomes" id="UP001396898">
    <property type="component" value="Unassembled WGS sequence"/>
</dbReference>
<reference evidence="2 3" key="1">
    <citation type="submission" date="2023-01" db="EMBL/GenBank/DDBJ databases">
        <title>Analysis of 21 Apiospora genomes using comparative genomics revels a genus with tremendous synthesis potential of carbohydrate active enzymes and secondary metabolites.</title>
        <authorList>
            <person name="Sorensen T."/>
        </authorList>
    </citation>
    <scope>NUCLEOTIDE SEQUENCE [LARGE SCALE GENOMIC DNA]</scope>
    <source>
        <strain evidence="2 3">CBS 20057</strain>
    </source>
</reference>
<dbReference type="EMBL" id="JAQQWI010000015">
    <property type="protein sequence ID" value="KAK8013011.1"/>
    <property type="molecule type" value="Genomic_DNA"/>
</dbReference>
<protein>
    <recommendedName>
        <fullName evidence="1">Heterokaryon incompatibility domain-containing protein</fullName>
    </recommendedName>
</protein>
<gene>
    <name evidence="2" type="ORF">PG991_010386</name>
</gene>
<sequence length="577" mass="65244">MSMIQCEIIHTSLEAPPPYTAISYTWGDPDDTIDIRVNGSWMKVTASLHGALEALRKPDDPLLVWADAICINQSDKAEQSSQVQLMRQICSQAETVMAWLGPESHGSNEAVDAIHALSQVPEEEVDAWIQLESHESDFDALVHLFERDYWSRVWVVQEILNAKDVTVRCGAKSVRWPLLLESVALLDRHEPQLRACFPSNKKTSRARQSYPHILISGGPASIDIMDMLAGKGAELFLDVLRICRTKHTSQPRDKVFGVMGILPDVRSHLFPDYNVSLRQVYTDVVDFLLHRTKRLDIICESIHFPLNASSTVLPTWVPDWSYVQHMAGLGRSYQFLASGETDAIFSFVDARQRTKLRIEAIHLGTVSVRGIAVGTYCGLDDSLMAFLHWRSKMLTWFSESATKDEGGLTKEDDAFCRTISLGQRAAVWEDSKNHYRIEHWTEVCYHAFATLIAERLPSIRVDDKLQSCMTNTSIQAREVLENSARTILQERCESRMMGRCFFITDDGKMGMGTGFLEARDIICVPLGCCTPVILRPEGEDNEYRFVGDCYVDGYMNGEAIEAWKKDQGRKPEPFVLR</sequence>
<name>A0ABR1RJF4_9PEZI</name>
<keyword evidence="3" id="KW-1185">Reference proteome</keyword>
<evidence type="ECO:0000313" key="2">
    <source>
        <dbReference type="EMBL" id="KAK8013011.1"/>
    </source>
</evidence>
<dbReference type="Pfam" id="PF26639">
    <property type="entry name" value="Het-6_barrel"/>
    <property type="match status" value="1"/>
</dbReference>
<dbReference type="InterPro" id="IPR010730">
    <property type="entry name" value="HET"/>
</dbReference>
<accession>A0ABR1RJF4</accession>